<accession>A0A078AR23</accession>
<reference evidence="2 3" key="1">
    <citation type="submission" date="2014-06" db="EMBL/GenBank/DDBJ databases">
        <authorList>
            <person name="Swart Estienne"/>
        </authorList>
    </citation>
    <scope>NUCLEOTIDE SEQUENCE [LARGE SCALE GENOMIC DNA]</scope>
    <source>
        <strain evidence="2 3">130c</strain>
    </source>
</reference>
<dbReference type="GO" id="GO:0005634">
    <property type="term" value="C:nucleus"/>
    <property type="evidence" value="ECO:0007669"/>
    <property type="project" value="TreeGrafter"/>
</dbReference>
<dbReference type="PANTHER" id="PTHR11215:SF1">
    <property type="entry name" value="MYG1 EXONUCLEASE"/>
    <property type="match status" value="1"/>
</dbReference>
<dbReference type="EMBL" id="CCKQ01012772">
    <property type="protein sequence ID" value="CDW84406.1"/>
    <property type="molecule type" value="Genomic_DNA"/>
</dbReference>
<dbReference type="Proteomes" id="UP000039865">
    <property type="component" value="Unassembled WGS sequence"/>
</dbReference>
<dbReference type="AlphaFoldDB" id="A0A078AR23"/>
<gene>
    <name evidence="2" type="primary">Contig9200.g9843</name>
    <name evidence="2" type="ORF">STYLEM_13468</name>
</gene>
<proteinExistence type="inferred from homology"/>
<dbReference type="OrthoDB" id="10265310at2759"/>
<dbReference type="GO" id="GO:0005737">
    <property type="term" value="C:cytoplasm"/>
    <property type="evidence" value="ECO:0007669"/>
    <property type="project" value="TreeGrafter"/>
</dbReference>
<evidence type="ECO:0000313" key="3">
    <source>
        <dbReference type="Proteomes" id="UP000039865"/>
    </source>
</evidence>
<keyword evidence="3" id="KW-1185">Reference proteome</keyword>
<name>A0A078AR23_STYLE</name>
<dbReference type="Pfam" id="PF03690">
    <property type="entry name" value="MYG1_exonuc"/>
    <property type="match status" value="1"/>
</dbReference>
<dbReference type="InterPro" id="IPR003226">
    <property type="entry name" value="MYG1_exonuclease"/>
</dbReference>
<dbReference type="OMA" id="FHCDEVV"/>
<evidence type="ECO:0000256" key="1">
    <source>
        <dbReference type="ARBA" id="ARBA00010105"/>
    </source>
</evidence>
<dbReference type="InParanoid" id="A0A078AR23"/>
<organism evidence="2 3">
    <name type="scientific">Stylonychia lemnae</name>
    <name type="common">Ciliate</name>
    <dbReference type="NCBI Taxonomy" id="5949"/>
    <lineage>
        <taxon>Eukaryota</taxon>
        <taxon>Sar</taxon>
        <taxon>Alveolata</taxon>
        <taxon>Ciliophora</taxon>
        <taxon>Intramacronucleata</taxon>
        <taxon>Spirotrichea</taxon>
        <taxon>Stichotrichia</taxon>
        <taxon>Sporadotrichida</taxon>
        <taxon>Oxytrichidae</taxon>
        <taxon>Stylonychinae</taxon>
        <taxon>Stylonychia</taxon>
    </lineage>
</organism>
<dbReference type="FunCoup" id="A0A078AR23">
    <property type="interactions" value="643"/>
</dbReference>
<evidence type="ECO:0000313" key="2">
    <source>
        <dbReference type="EMBL" id="CDW84406.1"/>
    </source>
</evidence>
<comment type="similarity">
    <text evidence="1">Belongs to the MYG1 family.</text>
</comment>
<protein>
    <submittedName>
        <fullName evidence="2">Uncharacterized protein</fullName>
    </submittedName>
</protein>
<sequence length="387" mass="44711">METTNYFQDIPYQSKITPQLIVISGDDSAKIEELKQQGVPIIGTHSQSFHCDEVLATAMLLYTNKFKDSAIVRTRDDKLFDTFDIICDVGAVFDAEKLRFDHHQKSFNTYWSENDTKDNGGIKLSSAGLIYKYFGKEVLANILQEVWQTSYTEENLDQIYSQLYLEFFKEIDAIDNGVTLGKDLNYQIRTDLSYKVSRFNKEWNAPKEKNEELQFKKAMRCVEEELMYQIKAVSQIYLPARIIVEDAWKNKDDFHPSGEIIFVATSCPWKDHLFEIEESNGKQGLIKFVIYKDNRGLNRVQAVGIKGDQFGQRVTLSKKWHGLRKNDFDKIEGFEFKDLDFVHHSGFIGGAWSMETAIKMAEISIQEHNEEQATKVAPLAQEQKQVE</sequence>
<dbReference type="PANTHER" id="PTHR11215">
    <property type="entry name" value="METAL DEPENDENT HYDROLASE - RELATED"/>
    <property type="match status" value="1"/>
</dbReference>